<evidence type="ECO:0000313" key="3">
    <source>
        <dbReference type="Proteomes" id="UP000054342"/>
    </source>
</evidence>
<dbReference type="HOGENOM" id="CLU_011082_2_0_1"/>
<name>A0A0D2F6E5_9EURO</name>
<dbReference type="STRING" id="348802.A0A0D2F6E5"/>
<feature type="transmembrane region" description="Helical" evidence="1">
    <location>
        <begin position="495"/>
        <end position="516"/>
    </location>
</feature>
<evidence type="ECO:0008006" key="4">
    <source>
        <dbReference type="Google" id="ProtNLM"/>
    </source>
</evidence>
<organism evidence="2 3">
    <name type="scientific">Exophiala xenobiotica</name>
    <dbReference type="NCBI Taxonomy" id="348802"/>
    <lineage>
        <taxon>Eukaryota</taxon>
        <taxon>Fungi</taxon>
        <taxon>Dikarya</taxon>
        <taxon>Ascomycota</taxon>
        <taxon>Pezizomycotina</taxon>
        <taxon>Eurotiomycetes</taxon>
        <taxon>Chaetothyriomycetidae</taxon>
        <taxon>Chaetothyriales</taxon>
        <taxon>Herpotrichiellaceae</taxon>
        <taxon>Exophiala</taxon>
    </lineage>
</organism>
<evidence type="ECO:0000313" key="2">
    <source>
        <dbReference type="EMBL" id="KIW55494.1"/>
    </source>
</evidence>
<keyword evidence="1" id="KW-1133">Transmembrane helix</keyword>
<keyword evidence="1" id="KW-0472">Membrane</keyword>
<keyword evidence="3" id="KW-1185">Reference proteome</keyword>
<keyword evidence="1" id="KW-0812">Transmembrane</keyword>
<reference evidence="2 3" key="1">
    <citation type="submission" date="2015-01" db="EMBL/GenBank/DDBJ databases">
        <title>The Genome Sequence of Exophiala xenobiotica CBS118157.</title>
        <authorList>
            <consortium name="The Broad Institute Genomics Platform"/>
            <person name="Cuomo C."/>
            <person name="de Hoog S."/>
            <person name="Gorbushina A."/>
            <person name="Stielow B."/>
            <person name="Teixiera M."/>
            <person name="Abouelleil A."/>
            <person name="Chapman S.B."/>
            <person name="Priest M."/>
            <person name="Young S.K."/>
            <person name="Wortman J."/>
            <person name="Nusbaum C."/>
            <person name="Birren B."/>
        </authorList>
    </citation>
    <scope>NUCLEOTIDE SEQUENCE [LARGE SCALE GENOMIC DNA]</scope>
    <source>
        <strain evidence="2 3">CBS 118157</strain>
    </source>
</reference>
<dbReference type="EMBL" id="KN847319">
    <property type="protein sequence ID" value="KIW55494.1"/>
    <property type="molecule type" value="Genomic_DNA"/>
</dbReference>
<dbReference type="Proteomes" id="UP000054342">
    <property type="component" value="Unassembled WGS sequence"/>
</dbReference>
<dbReference type="RefSeq" id="XP_013316078.1">
    <property type="nucleotide sequence ID" value="XM_013460624.1"/>
</dbReference>
<evidence type="ECO:0000256" key="1">
    <source>
        <dbReference type="SAM" id="Phobius"/>
    </source>
</evidence>
<sequence>MEGKFALESRFISCSSEAWLYQRVGANTPTPRRKGVEDDRFIAPDSHLERMMVQSTDEIYEGPRNSTWRRTFVRNKAPNAIRVANWPMNTAPLDAEHWSQHDWMLIVLKWPVSCIVLSAMLLKVGKMYGGASRLAHYAPFPYRYWGYPKVARNMLENVPARIETNEEVDGAHPVSERPLYPSRPCFVDGGKDKAGRTHLYEVSLWLEQHNMADHDMKFIFVAYTSTQFTDSDEDIEPLHAIAREAATKLKCPACWAGSACMSEGEKQLEQDVYRISDVIRAAHSVVIAIKPQPGRKEALLAPKDHPIRIYNVPSGRVQFVKELPKKDLAALVWPEDIGLTRQLVDHYEGNLTLSRLELVILALRCLSRRKTSPYLKGDLAYVLMDSEFQAFARLSLANDSDTLLERLLCVLPRSHNQPWYHTADMFGVAGVCEDDTVLLDGCFGASNRWESFVAVAHDTQVSWKRSIVKLWIRIAPILLVLAALPSTVITTGSRVALLLFSLPIFVISPWLVRILYGGKPWNIAPHFLGFEGYLDIVTIETNIYGHYSGRSSWSPAGSNLSRHQMIEFGECIGEDPTSDGLVADMVKQAKYSNYGEQKVFTLVDTLNGSVTLFTATRPPVAALLCGQEGGMQRAVMVSLDWKTSTPYRETVLRMPTTVLERTWRMDRARVGLKRPLERTVLVQSA</sequence>
<dbReference type="AlphaFoldDB" id="A0A0D2F6E5"/>
<feature type="transmembrane region" description="Helical" evidence="1">
    <location>
        <begin position="470"/>
        <end position="489"/>
    </location>
</feature>
<accession>A0A0D2F6E5</accession>
<proteinExistence type="predicted"/>
<dbReference type="OrthoDB" id="2624308at2759"/>
<protein>
    <recommendedName>
        <fullName evidence="4">Heterokaryon incompatibility domain-containing protein</fullName>
    </recommendedName>
</protein>
<gene>
    <name evidence="2" type="ORF">PV05_04233</name>
</gene>
<dbReference type="GeneID" id="25326141"/>